<dbReference type="SUPFAM" id="SSF52467">
    <property type="entry name" value="DHS-like NAD/FAD-binding domain"/>
    <property type="match status" value="1"/>
</dbReference>
<dbReference type="InterPro" id="IPR029035">
    <property type="entry name" value="DHS-like_NAD/FAD-binding_dom"/>
</dbReference>
<protein>
    <submittedName>
        <fullName evidence="4">Deoxyhypusine synthase</fullName>
    </submittedName>
</protein>
<dbReference type="EMBL" id="RYZH01000022">
    <property type="protein sequence ID" value="RUL87396.1"/>
    <property type="molecule type" value="Genomic_DNA"/>
</dbReference>
<evidence type="ECO:0000256" key="2">
    <source>
        <dbReference type="ARBA" id="ARBA00022679"/>
    </source>
</evidence>
<evidence type="ECO:0000256" key="1">
    <source>
        <dbReference type="ARBA" id="ARBA00009892"/>
    </source>
</evidence>
<dbReference type="AlphaFoldDB" id="A0A432MJU9"/>
<comment type="caution">
    <text evidence="4">The sequence shown here is derived from an EMBL/GenBank/DDBJ whole genome shotgun (WGS) entry which is preliminary data.</text>
</comment>
<keyword evidence="2" id="KW-0808">Transferase</keyword>
<organism evidence="4 5">
    <name type="scientific">Tautonia sociabilis</name>
    <dbReference type="NCBI Taxonomy" id="2080755"/>
    <lineage>
        <taxon>Bacteria</taxon>
        <taxon>Pseudomonadati</taxon>
        <taxon>Planctomycetota</taxon>
        <taxon>Planctomycetia</taxon>
        <taxon>Isosphaerales</taxon>
        <taxon>Isosphaeraceae</taxon>
        <taxon>Tautonia</taxon>
    </lineage>
</organism>
<keyword evidence="5" id="KW-1185">Reference proteome</keyword>
<evidence type="ECO:0000256" key="3">
    <source>
        <dbReference type="SAM" id="MobiDB-lite"/>
    </source>
</evidence>
<reference evidence="4 5" key="2">
    <citation type="submission" date="2019-01" db="EMBL/GenBank/DDBJ databases">
        <title>Tautonia sociabilis, a novel thermotolerant planctomycete of Isosphaeraceae family, isolated from a 4000 m deep subterranean habitat.</title>
        <authorList>
            <person name="Kovaleva O.L."/>
            <person name="Elcheninov A.G."/>
            <person name="Van Heerden E."/>
            <person name="Toshchakov S.V."/>
            <person name="Novikov A."/>
            <person name="Bonch-Osmolovskaya E.A."/>
            <person name="Kublanov I.V."/>
        </authorList>
    </citation>
    <scope>NUCLEOTIDE SEQUENCE [LARGE SCALE GENOMIC DNA]</scope>
    <source>
        <strain evidence="4 5">GM2012</strain>
    </source>
</reference>
<comment type="similarity">
    <text evidence="1">Belongs to the deoxyhypusine synthase family.</text>
</comment>
<gene>
    <name evidence="4" type="ORF">TsocGM_12765</name>
</gene>
<dbReference type="InterPro" id="IPR002773">
    <property type="entry name" value="Deoxyhypusine_synthase"/>
</dbReference>
<dbReference type="GO" id="GO:0034038">
    <property type="term" value="F:deoxyhypusine synthase activity"/>
    <property type="evidence" value="ECO:0007669"/>
    <property type="project" value="TreeGrafter"/>
</dbReference>
<dbReference type="Gene3D" id="3.40.910.10">
    <property type="entry name" value="Deoxyhypusine synthase"/>
    <property type="match status" value="1"/>
</dbReference>
<dbReference type="Pfam" id="PF01916">
    <property type="entry name" value="DS"/>
    <property type="match status" value="1"/>
</dbReference>
<proteinExistence type="inferred from homology"/>
<reference evidence="4 5" key="1">
    <citation type="submission" date="2018-12" db="EMBL/GenBank/DDBJ databases">
        <authorList>
            <person name="Toschakov S.V."/>
        </authorList>
    </citation>
    <scope>NUCLEOTIDE SEQUENCE [LARGE SCALE GENOMIC DNA]</scope>
    <source>
        <strain evidence="4 5">GM2012</strain>
    </source>
</reference>
<dbReference type="InterPro" id="IPR036982">
    <property type="entry name" value="Deoxyhypusine_synthase_sf"/>
</dbReference>
<feature type="region of interest" description="Disordered" evidence="3">
    <location>
        <begin position="364"/>
        <end position="402"/>
    </location>
</feature>
<accession>A0A432MJU9</accession>
<dbReference type="PANTHER" id="PTHR11703">
    <property type="entry name" value="DEOXYHYPUSINE SYNTHASE"/>
    <property type="match status" value="1"/>
</dbReference>
<dbReference type="RefSeq" id="WP_126725760.1">
    <property type="nucleotide sequence ID" value="NZ_RYZH01000022.1"/>
</dbReference>
<dbReference type="GO" id="GO:0005737">
    <property type="term" value="C:cytoplasm"/>
    <property type="evidence" value="ECO:0007669"/>
    <property type="project" value="TreeGrafter"/>
</dbReference>
<evidence type="ECO:0000313" key="4">
    <source>
        <dbReference type="EMBL" id="RUL87396.1"/>
    </source>
</evidence>
<sequence>MADDFLRKISRHRIAPPAVTGDVSAADLIDGAMISYNGGRLRELCQVFTRKMLEPECTVGLTISGALTPAGLGMSCLIPLLKAGFVDWIVSTGANLYHDTHYALDLPLHQSLPGLDDFKLREHDIIRIYDIVFDYKTLLDTDAFYRELLASDAFSRSMSTAEFHYEVGKYLHARSSALGGTPGNSLLAAAFQAGVPIYTSSPGDSSIGMNAAERSLAGGSLQLDTLKDVNETAAIVYDAKRSGGSSGVLILGGGSPKNFILQTEPQIQEVLGLEESGHDYFLQITDARADTGGLSGATPHEAMTWGKVDPDRLPDAVVCYTDSTIALPLLTAYALARREPRPLKRLYDRREAMFDQLKNAYHDRVSRGLPTGLASREKQKTKGPNEQPSRDPSYPDTVDRAR</sequence>
<dbReference type="Proteomes" id="UP000280296">
    <property type="component" value="Unassembled WGS sequence"/>
</dbReference>
<dbReference type="OrthoDB" id="9771211at2"/>
<dbReference type="NCBIfam" id="NF001980">
    <property type="entry name" value="PRK00770.1"/>
    <property type="match status" value="1"/>
</dbReference>
<name>A0A432MJU9_9BACT</name>
<dbReference type="PANTHER" id="PTHR11703:SF2">
    <property type="entry name" value="DEOXYHYPUSINE SYNTHASE-LIKE PROTEIN"/>
    <property type="match status" value="1"/>
</dbReference>
<evidence type="ECO:0000313" key="5">
    <source>
        <dbReference type="Proteomes" id="UP000280296"/>
    </source>
</evidence>